<dbReference type="EMBL" id="JAMQJZ010000002">
    <property type="protein sequence ID" value="MDC3419715.1"/>
    <property type="molecule type" value="Genomic_DNA"/>
</dbReference>
<gene>
    <name evidence="1" type="ORF">NC661_04965</name>
</gene>
<dbReference type="AlphaFoldDB" id="A0A9X3WJG2"/>
<protein>
    <submittedName>
        <fullName evidence="1">SMI1/KNR4 family protein</fullName>
    </submittedName>
</protein>
<comment type="caution">
    <text evidence="1">The sequence shown here is derived from an EMBL/GenBank/DDBJ whole genome shotgun (WGS) entry which is preliminary data.</text>
</comment>
<reference evidence="1" key="1">
    <citation type="submission" date="2022-06" db="EMBL/GenBank/DDBJ databases">
        <title>Aquibacillus sp. a new bacterium isolated from soil saline samples.</title>
        <authorList>
            <person name="Galisteo C."/>
            <person name="De La Haba R."/>
            <person name="Sanchez-Porro C."/>
            <person name="Ventosa A."/>
        </authorList>
    </citation>
    <scope>NUCLEOTIDE SEQUENCE</scope>
    <source>
        <strain evidence="1">JCM 12387</strain>
    </source>
</reference>
<dbReference type="Proteomes" id="UP001145072">
    <property type="component" value="Unassembled WGS sequence"/>
</dbReference>
<evidence type="ECO:0000313" key="2">
    <source>
        <dbReference type="Proteomes" id="UP001145072"/>
    </source>
</evidence>
<dbReference type="SUPFAM" id="SSF160631">
    <property type="entry name" value="SMI1/KNR4-like"/>
    <property type="match status" value="1"/>
</dbReference>
<dbReference type="InterPro" id="IPR037883">
    <property type="entry name" value="Knr4/Smi1-like_sf"/>
</dbReference>
<dbReference type="Gene3D" id="3.40.1580.10">
    <property type="entry name" value="SMI1/KNR4-like"/>
    <property type="match status" value="1"/>
</dbReference>
<dbReference type="RefSeq" id="WP_259866552.1">
    <property type="nucleotide sequence ID" value="NZ_JAOALK010000012.1"/>
</dbReference>
<evidence type="ECO:0000313" key="1">
    <source>
        <dbReference type="EMBL" id="MDC3419715.1"/>
    </source>
</evidence>
<sequence length="142" mass="16976">MQREDGYLEEEMFRFYVPARNQDLERLPSYTPAELILLLSKHNGADLFEHPINGGGTHLFSVNEMIEHIDLWECPEYFIPIGTGMDGLWIVCQYDTETKENYMWIGDFLNFEDDFDRLPIDFSTWLERFIICQGCSFWEWDR</sequence>
<keyword evidence="2" id="KW-1185">Reference proteome</keyword>
<proteinExistence type="predicted"/>
<organism evidence="1 2">
    <name type="scientific">Aquibacillus koreensis</name>
    <dbReference type="NCBI Taxonomy" id="279446"/>
    <lineage>
        <taxon>Bacteria</taxon>
        <taxon>Bacillati</taxon>
        <taxon>Bacillota</taxon>
        <taxon>Bacilli</taxon>
        <taxon>Bacillales</taxon>
        <taxon>Bacillaceae</taxon>
        <taxon>Aquibacillus</taxon>
    </lineage>
</organism>
<accession>A0A9X3WJG2</accession>
<name>A0A9X3WJG2_9BACI</name>